<feature type="region of interest" description="Disordered" evidence="6">
    <location>
        <begin position="62"/>
        <end position="81"/>
    </location>
</feature>
<dbReference type="Proteomes" id="UP000266188">
    <property type="component" value="Unassembled WGS sequence"/>
</dbReference>
<dbReference type="PROSITE" id="PS50048">
    <property type="entry name" value="ZN2_CY6_FUNGAL_2"/>
    <property type="match status" value="1"/>
</dbReference>
<keyword evidence="3" id="KW-0238">DNA-binding</keyword>
<dbReference type="CDD" id="cd00067">
    <property type="entry name" value="GAL4"/>
    <property type="match status" value="1"/>
</dbReference>
<dbReference type="PANTHER" id="PTHR46910:SF1">
    <property type="entry name" value="MISCELLANEOUS ZN(II)2CYS6 TRANSCRIPTION FACTOR (EUROFUNG)-RELATED"/>
    <property type="match status" value="1"/>
</dbReference>
<reference evidence="9" key="1">
    <citation type="submission" date="2017-02" db="EMBL/GenBank/DDBJ databases">
        <authorList>
            <person name="Tafer H."/>
            <person name="Lopandic K."/>
        </authorList>
    </citation>
    <scope>NUCLEOTIDE SEQUENCE [LARGE SCALE GENOMIC DNA]</scope>
    <source>
        <strain evidence="9">CBS 366.77</strain>
    </source>
</reference>
<evidence type="ECO:0000256" key="5">
    <source>
        <dbReference type="ARBA" id="ARBA00023242"/>
    </source>
</evidence>
<evidence type="ECO:0000313" key="9">
    <source>
        <dbReference type="Proteomes" id="UP000266188"/>
    </source>
</evidence>
<dbReference type="PROSITE" id="PS00463">
    <property type="entry name" value="ZN2_CY6_FUNGAL_1"/>
    <property type="match status" value="1"/>
</dbReference>
<dbReference type="Gene3D" id="4.10.240.10">
    <property type="entry name" value="Zn(2)-C6 fungal-type DNA-binding domain"/>
    <property type="match status" value="1"/>
</dbReference>
<feature type="domain" description="Zn(2)-C6 fungal-type" evidence="7">
    <location>
        <begin position="15"/>
        <end position="45"/>
    </location>
</feature>
<dbReference type="AlphaFoldDB" id="A0A3A2ZWX2"/>
<dbReference type="EMBL" id="MVGC01000166">
    <property type="protein sequence ID" value="RJE22495.1"/>
    <property type="molecule type" value="Genomic_DNA"/>
</dbReference>
<feature type="compositionally biased region" description="Polar residues" evidence="6">
    <location>
        <begin position="65"/>
        <end position="77"/>
    </location>
</feature>
<dbReference type="STRING" id="2070753.A0A3A2ZWX2"/>
<dbReference type="GO" id="GO:0003677">
    <property type="term" value="F:DNA binding"/>
    <property type="evidence" value="ECO:0007669"/>
    <property type="project" value="UniProtKB-KW"/>
</dbReference>
<dbReference type="Pfam" id="PF00172">
    <property type="entry name" value="Zn_clus"/>
    <property type="match status" value="1"/>
</dbReference>
<dbReference type="SMART" id="SM00066">
    <property type="entry name" value="GAL4"/>
    <property type="match status" value="1"/>
</dbReference>
<dbReference type="GO" id="GO:0006351">
    <property type="term" value="P:DNA-templated transcription"/>
    <property type="evidence" value="ECO:0007669"/>
    <property type="project" value="InterPro"/>
</dbReference>
<keyword evidence="5" id="KW-0539">Nucleus</keyword>
<dbReference type="GO" id="GO:0000981">
    <property type="term" value="F:DNA-binding transcription factor activity, RNA polymerase II-specific"/>
    <property type="evidence" value="ECO:0007669"/>
    <property type="project" value="InterPro"/>
</dbReference>
<feature type="compositionally biased region" description="Polar residues" evidence="6">
    <location>
        <begin position="625"/>
        <end position="643"/>
    </location>
</feature>
<evidence type="ECO:0000256" key="3">
    <source>
        <dbReference type="ARBA" id="ARBA00023125"/>
    </source>
</evidence>
<dbReference type="GO" id="GO:0008270">
    <property type="term" value="F:zinc ion binding"/>
    <property type="evidence" value="ECO:0007669"/>
    <property type="project" value="InterPro"/>
</dbReference>
<evidence type="ECO:0000256" key="2">
    <source>
        <dbReference type="ARBA" id="ARBA00023015"/>
    </source>
</evidence>
<protein>
    <recommendedName>
        <fullName evidence="7">Zn(2)-C6 fungal-type domain-containing protein</fullName>
    </recommendedName>
</protein>
<dbReference type="OrthoDB" id="3037908at2759"/>
<dbReference type="SMART" id="SM00906">
    <property type="entry name" value="Fungal_trans"/>
    <property type="match status" value="1"/>
</dbReference>
<accession>A0A3A2ZWX2</accession>
<dbReference type="SUPFAM" id="SSF57701">
    <property type="entry name" value="Zn2/Cys6 DNA-binding domain"/>
    <property type="match status" value="1"/>
</dbReference>
<keyword evidence="9" id="KW-1185">Reference proteome</keyword>
<evidence type="ECO:0000256" key="6">
    <source>
        <dbReference type="SAM" id="MobiDB-lite"/>
    </source>
</evidence>
<sequence length="760" mass="84694">MDRPPASKRPRLSMACNICRQRKVKCDAEYPKCRNCRVRNQVCITTDPQRPGCSGVREWLEAPENQPQNPTAEQDSPITRPGRTQCAVQITENTRKHPHADSQTGIVNEDLSVRQQFDTSVNTEQGTNRTKILGGSSSQCLAKSLDLYFKAARMKPVSGFFRYGMRHAEELDLALGLLISDLPEPDKRERHFSLYRSRIHALYPIFDLDALHSNIQQLGSVANIKELGREDIPSLVSVYLVMSIGVDEATQSPTEEGRRYLHAAASLLAHVITIPYLPAVQALLLFTIAYRGHNKEGLAWQMLGMAIRIAYTLGLHRSTSANRPLPGEQYLHTRVWAACCCFEKMMHLESGRPTLISDDLMAVPNTLTTEYRFLQWHLGLAGYQGNISEHLYKYPAGRRSVQQILLDTASLDRDLLSWANQIPAELRPGNDITCSADDFHIIAFLSIEYHATMIALHRAALVAPKAKIEEEVMKHIPDDPSRFRLADGESVCVNSGRAIAKLSIELVERGANSCIIPAGLSILACITLAIYLMKHPGSRLQAMDLQLLKACLEHSGTQMERCNNDPRFIQGLAVIYEQTHARLEAYAASKTGINQQPNLKSPLRLGDGFTATSSTVGIDDRKRQSYSQLPNHLPTPSSYESTTPVPALQGLREVGRHVNATNHVAITSTDRDSSFTHQNSLTNSSNRLPQQISSDRLGFISDDPGAMELAGRTEDFLEGFTNTGDMTNDLDQMFPFEGFNVEDLWNWMLVFDSPKTTESA</sequence>
<evidence type="ECO:0000256" key="1">
    <source>
        <dbReference type="ARBA" id="ARBA00022723"/>
    </source>
</evidence>
<dbReference type="CDD" id="cd12148">
    <property type="entry name" value="fungal_TF_MHR"/>
    <property type="match status" value="1"/>
</dbReference>
<keyword evidence="4" id="KW-0804">Transcription</keyword>
<feature type="region of interest" description="Disordered" evidence="6">
    <location>
        <begin position="614"/>
        <end position="643"/>
    </location>
</feature>
<dbReference type="InterPro" id="IPR050987">
    <property type="entry name" value="AtrR-like"/>
</dbReference>
<dbReference type="PANTHER" id="PTHR46910">
    <property type="entry name" value="TRANSCRIPTION FACTOR PDR1"/>
    <property type="match status" value="1"/>
</dbReference>
<dbReference type="InterPro" id="IPR007219">
    <property type="entry name" value="XnlR_reg_dom"/>
</dbReference>
<proteinExistence type="predicted"/>
<evidence type="ECO:0000259" key="7">
    <source>
        <dbReference type="PROSITE" id="PS50048"/>
    </source>
</evidence>
<name>A0A3A2ZWX2_9EURO</name>
<dbReference type="InterPro" id="IPR001138">
    <property type="entry name" value="Zn2Cys6_DnaBD"/>
</dbReference>
<comment type="caution">
    <text evidence="8">The sequence shown here is derived from an EMBL/GenBank/DDBJ whole genome shotgun (WGS) entry which is preliminary data.</text>
</comment>
<keyword evidence="2" id="KW-0805">Transcription regulation</keyword>
<keyword evidence="1" id="KW-0479">Metal-binding</keyword>
<dbReference type="Pfam" id="PF04082">
    <property type="entry name" value="Fungal_trans"/>
    <property type="match status" value="1"/>
</dbReference>
<gene>
    <name evidence="8" type="ORF">PHISCL_05181</name>
</gene>
<dbReference type="InterPro" id="IPR036864">
    <property type="entry name" value="Zn2-C6_fun-type_DNA-bd_sf"/>
</dbReference>
<evidence type="ECO:0000313" key="8">
    <source>
        <dbReference type="EMBL" id="RJE22495.1"/>
    </source>
</evidence>
<evidence type="ECO:0000256" key="4">
    <source>
        <dbReference type="ARBA" id="ARBA00023163"/>
    </source>
</evidence>
<organism evidence="8 9">
    <name type="scientific">Aspergillus sclerotialis</name>
    <dbReference type="NCBI Taxonomy" id="2070753"/>
    <lineage>
        <taxon>Eukaryota</taxon>
        <taxon>Fungi</taxon>
        <taxon>Dikarya</taxon>
        <taxon>Ascomycota</taxon>
        <taxon>Pezizomycotina</taxon>
        <taxon>Eurotiomycetes</taxon>
        <taxon>Eurotiomycetidae</taxon>
        <taxon>Eurotiales</taxon>
        <taxon>Aspergillaceae</taxon>
        <taxon>Aspergillus</taxon>
        <taxon>Aspergillus subgen. Polypaecilum</taxon>
    </lineage>
</organism>